<dbReference type="HAMAP" id="MF_01632">
    <property type="entry name" value="UbiC"/>
    <property type="match status" value="1"/>
</dbReference>
<dbReference type="InterPro" id="IPR028978">
    <property type="entry name" value="Chorismate_lyase_/UTRA_dom_sf"/>
</dbReference>
<accession>A0A432W9W8</accession>
<name>A0A432W9W8_9GAMM</name>
<evidence type="ECO:0000256" key="2">
    <source>
        <dbReference type="ARBA" id="ARBA00022688"/>
    </source>
</evidence>
<dbReference type="Pfam" id="PF04345">
    <property type="entry name" value="Chor_lyase"/>
    <property type="match status" value="1"/>
</dbReference>
<keyword evidence="6" id="KW-1185">Reference proteome</keyword>
<keyword evidence="3 4" id="KW-0456">Lyase</keyword>
<dbReference type="Gene3D" id="3.40.1410.10">
    <property type="entry name" value="Chorismate lyase-like"/>
    <property type="match status" value="1"/>
</dbReference>
<dbReference type="AlphaFoldDB" id="A0A432W9W8"/>
<evidence type="ECO:0000256" key="4">
    <source>
        <dbReference type="HAMAP-Rule" id="MF_01632"/>
    </source>
</evidence>
<dbReference type="GO" id="GO:0005829">
    <property type="term" value="C:cytosol"/>
    <property type="evidence" value="ECO:0007669"/>
    <property type="project" value="TreeGrafter"/>
</dbReference>
<dbReference type="EMBL" id="PIPL01000001">
    <property type="protein sequence ID" value="RUO26776.1"/>
    <property type="molecule type" value="Genomic_DNA"/>
</dbReference>
<dbReference type="SUPFAM" id="SSF64288">
    <property type="entry name" value="Chorismate lyase-like"/>
    <property type="match status" value="1"/>
</dbReference>
<comment type="function">
    <text evidence="4">Removes the pyruvyl group from chorismate, with concomitant aromatization of the ring, to provide 4-hydroxybenzoate (4HB) for the ubiquinone pathway.</text>
</comment>
<evidence type="ECO:0000313" key="6">
    <source>
        <dbReference type="Proteomes" id="UP000288293"/>
    </source>
</evidence>
<comment type="subcellular location">
    <subcellularLocation>
        <location evidence="4">Cytoplasm</location>
    </subcellularLocation>
</comment>
<dbReference type="UniPathway" id="UPA00232"/>
<dbReference type="Proteomes" id="UP000288293">
    <property type="component" value="Unassembled WGS sequence"/>
</dbReference>
<organism evidence="5 6">
    <name type="scientific">Aliidiomarina minuta</name>
    <dbReference type="NCBI Taxonomy" id="880057"/>
    <lineage>
        <taxon>Bacteria</taxon>
        <taxon>Pseudomonadati</taxon>
        <taxon>Pseudomonadota</taxon>
        <taxon>Gammaproteobacteria</taxon>
        <taxon>Alteromonadales</taxon>
        <taxon>Idiomarinaceae</taxon>
        <taxon>Aliidiomarina</taxon>
    </lineage>
</organism>
<gene>
    <name evidence="4" type="primary">ubiC</name>
    <name evidence="5" type="ORF">CWE09_08790</name>
</gene>
<dbReference type="PANTHER" id="PTHR38683:SF1">
    <property type="entry name" value="CHORISMATE PYRUVATE-LYASE"/>
    <property type="match status" value="1"/>
</dbReference>
<dbReference type="InterPro" id="IPR007440">
    <property type="entry name" value="Chorismate--pyruvate_lyase"/>
</dbReference>
<reference evidence="5 6" key="1">
    <citation type="journal article" date="2011" name="Front. Microbiol.">
        <title>Genomic signatures of strain selection and enhancement in Bacillus atrophaeus var. globigii, a historical biowarfare simulant.</title>
        <authorList>
            <person name="Gibbons H.S."/>
            <person name="Broomall S.M."/>
            <person name="McNew L.A."/>
            <person name="Daligault H."/>
            <person name="Chapman C."/>
            <person name="Bruce D."/>
            <person name="Karavis M."/>
            <person name="Krepps M."/>
            <person name="McGregor P.A."/>
            <person name="Hong C."/>
            <person name="Park K.H."/>
            <person name="Akmal A."/>
            <person name="Feldman A."/>
            <person name="Lin J.S."/>
            <person name="Chang W.E."/>
            <person name="Higgs B.W."/>
            <person name="Demirev P."/>
            <person name="Lindquist J."/>
            <person name="Liem A."/>
            <person name="Fochler E."/>
            <person name="Read T.D."/>
            <person name="Tapia R."/>
            <person name="Johnson S."/>
            <person name="Bishop-Lilly K.A."/>
            <person name="Detter C."/>
            <person name="Han C."/>
            <person name="Sozhamannan S."/>
            <person name="Rosenzweig C.N."/>
            <person name="Skowronski E.W."/>
        </authorList>
    </citation>
    <scope>NUCLEOTIDE SEQUENCE [LARGE SCALE GENOMIC DNA]</scope>
    <source>
        <strain evidence="5 6">MLST1</strain>
    </source>
</reference>
<dbReference type="GO" id="GO:0006744">
    <property type="term" value="P:ubiquinone biosynthetic process"/>
    <property type="evidence" value="ECO:0007669"/>
    <property type="project" value="UniProtKB-UniRule"/>
</dbReference>
<feature type="binding site" evidence="4">
    <location>
        <position position="169"/>
    </location>
    <ligand>
        <name>substrate</name>
    </ligand>
</feature>
<dbReference type="GO" id="GO:0008813">
    <property type="term" value="F:chorismate lyase activity"/>
    <property type="evidence" value="ECO:0007669"/>
    <property type="project" value="UniProtKB-UniRule"/>
</dbReference>
<dbReference type="GO" id="GO:0042866">
    <property type="term" value="P:pyruvate biosynthetic process"/>
    <property type="evidence" value="ECO:0007669"/>
    <property type="project" value="UniProtKB-UniRule"/>
</dbReference>
<comment type="pathway">
    <text evidence="4">Cofactor biosynthesis; ubiquinone biosynthesis.</text>
</comment>
<keyword evidence="2 4" id="KW-0831">Ubiquinone biosynthesis</keyword>
<dbReference type="PANTHER" id="PTHR38683">
    <property type="entry name" value="CHORISMATE PYRUVATE-LYASE"/>
    <property type="match status" value="1"/>
</dbReference>
<feature type="binding site" evidence="4">
    <location>
        <position position="111"/>
    </location>
    <ligand>
        <name>substrate</name>
    </ligand>
</feature>
<comment type="caution">
    <text evidence="4">Lacks conserved residue(s) required for the propagation of feature annotation.</text>
</comment>
<keyword evidence="1 4" id="KW-0963">Cytoplasm</keyword>
<evidence type="ECO:0000256" key="1">
    <source>
        <dbReference type="ARBA" id="ARBA00022490"/>
    </source>
</evidence>
<comment type="catalytic activity">
    <reaction evidence="4">
        <text>chorismate = 4-hydroxybenzoate + pyruvate</text>
        <dbReference type="Rhea" id="RHEA:16505"/>
        <dbReference type="ChEBI" id="CHEBI:15361"/>
        <dbReference type="ChEBI" id="CHEBI:17879"/>
        <dbReference type="ChEBI" id="CHEBI:29748"/>
        <dbReference type="EC" id="4.1.3.40"/>
    </reaction>
</comment>
<evidence type="ECO:0000313" key="5">
    <source>
        <dbReference type="EMBL" id="RUO26776.1"/>
    </source>
</evidence>
<sequence length="182" mass="20101">MVSDTLFSGSRWDFLRPKTIPDTLANWLFDSGSLTAKLKALNPDFEVEVLRHANGRIYHDEVALLEKDVPCQVREVILRSAGLPVVFARSVIPNADDASLNALNSIGNQPLGEALFSRSDVTHGPIAVTQFSAQSNMASFNEELLGSRQALWGRRRKFEITDNPVLVTEVFLSSAPCYKEPA</sequence>
<evidence type="ECO:0000256" key="3">
    <source>
        <dbReference type="ARBA" id="ARBA00023239"/>
    </source>
</evidence>
<proteinExistence type="inferred from homology"/>
<keyword evidence="4" id="KW-0670">Pyruvate</keyword>
<feature type="binding site" evidence="4">
    <location>
        <position position="74"/>
    </location>
    <ligand>
        <name>substrate</name>
    </ligand>
</feature>
<comment type="similarity">
    <text evidence="4">Belongs to the UbiC family.</text>
</comment>
<dbReference type="EC" id="4.1.3.40" evidence="4"/>
<protein>
    <recommendedName>
        <fullName evidence="4">Probable chorismate pyruvate-lyase</fullName>
        <shortName evidence="4">CL</shortName>
        <shortName evidence="4">CPL</shortName>
        <ecNumber evidence="4">4.1.3.40</ecNumber>
    </recommendedName>
</protein>
<comment type="caution">
    <text evidence="5">The sequence shown here is derived from an EMBL/GenBank/DDBJ whole genome shotgun (WGS) entry which is preliminary data.</text>
</comment>